<name>A0ACA9KRM3_9GLOM</name>
<dbReference type="EMBL" id="CAJVPT010002722">
    <property type="protein sequence ID" value="CAG8486347.1"/>
    <property type="molecule type" value="Genomic_DNA"/>
</dbReference>
<evidence type="ECO:0000313" key="2">
    <source>
        <dbReference type="Proteomes" id="UP000789525"/>
    </source>
</evidence>
<gene>
    <name evidence="1" type="ORF">ACOLOM_LOCUS2202</name>
</gene>
<organism evidence="1 2">
    <name type="scientific">Acaulospora colombiana</name>
    <dbReference type="NCBI Taxonomy" id="27376"/>
    <lineage>
        <taxon>Eukaryota</taxon>
        <taxon>Fungi</taxon>
        <taxon>Fungi incertae sedis</taxon>
        <taxon>Mucoromycota</taxon>
        <taxon>Glomeromycotina</taxon>
        <taxon>Glomeromycetes</taxon>
        <taxon>Diversisporales</taxon>
        <taxon>Acaulosporaceae</taxon>
        <taxon>Acaulospora</taxon>
    </lineage>
</organism>
<keyword evidence="2" id="KW-1185">Reference proteome</keyword>
<dbReference type="Proteomes" id="UP000789525">
    <property type="component" value="Unassembled WGS sequence"/>
</dbReference>
<reference evidence="1" key="1">
    <citation type="submission" date="2021-06" db="EMBL/GenBank/DDBJ databases">
        <authorList>
            <person name="Kallberg Y."/>
            <person name="Tangrot J."/>
            <person name="Rosling A."/>
        </authorList>
    </citation>
    <scope>NUCLEOTIDE SEQUENCE</scope>
    <source>
        <strain evidence="1">CL356</strain>
    </source>
</reference>
<evidence type="ECO:0000313" key="1">
    <source>
        <dbReference type="EMBL" id="CAG8486347.1"/>
    </source>
</evidence>
<protein>
    <submittedName>
        <fullName evidence="1">15092_t:CDS:1</fullName>
    </submittedName>
</protein>
<proteinExistence type="predicted"/>
<comment type="caution">
    <text evidence="1">The sequence shown here is derived from an EMBL/GenBank/DDBJ whole genome shotgun (WGS) entry which is preliminary data.</text>
</comment>
<accession>A0ACA9KRM3</accession>
<sequence length="522" mass="57616">MPARRTVNSSGASAYNTPSSSQQSSTKNKRSPQKNGISDSDGGGSSGNSPKYTAYVRERSYDDLNDNPFAREEAFLRAMSESDTWASTFVPQSSIDSIYSVGKNDIEPSALNFSGDNTIGSRDIHNSAPISSVTATATATTASRRNGLLWLFVILLTTLFMLSLFESPLIEKYIPSFPSPIKIQLWPVNNATYLIQNMGERDDNGGITKDGKGDNDEILLTMDDLKKLIAAEVRNSCVGKGVNAPAIGPNPDHVRDLISKEVRSFYRSDAQRIRGNKYYNLDAIMDLVRKEISKELLVFSQDTLKLPDFALHSGGARIISAFTSETYEVWPEKWYSKIFAHVSGQGILRGKPPVTAISPETYVGQCWPFPGQKGQLAILLNRRVYVNAVTYDHVSKDVAIEVMSAPKEFEVWGIVDDGKSERGKPTASNELDEVEDEIFMESTEEECGIREDGQYISDCDNNANTAQNANSKALSDLDPSLGSTPLYFHLGTFIYDINGLPVQTFNVSQEVLKNNKPLFERS</sequence>